<reference evidence="2" key="1">
    <citation type="submission" date="2020-03" db="EMBL/GenBank/DDBJ databases">
        <title>A transcriptome and proteome of the tick Rhipicephalus microplus shaped by the genetic composition of its hosts and developmental stage.</title>
        <authorList>
            <person name="Garcia G.R."/>
            <person name="Ribeiro J.M.C."/>
            <person name="Maruyama S.R."/>
            <person name="Gardinasse L.G."/>
            <person name="Nelson K."/>
            <person name="Ferreira B.R."/>
            <person name="Andrade T.G."/>
            <person name="Santos I.K.F.M."/>
        </authorList>
    </citation>
    <scope>NUCLEOTIDE SEQUENCE</scope>
    <source>
        <strain evidence="2">NSGR</strain>
        <tissue evidence="2">Salivary glands</tissue>
    </source>
</reference>
<organism evidence="2">
    <name type="scientific">Rhipicephalus microplus</name>
    <name type="common">Cattle tick</name>
    <name type="synonym">Boophilus microplus</name>
    <dbReference type="NCBI Taxonomy" id="6941"/>
    <lineage>
        <taxon>Eukaryota</taxon>
        <taxon>Metazoa</taxon>
        <taxon>Ecdysozoa</taxon>
        <taxon>Arthropoda</taxon>
        <taxon>Chelicerata</taxon>
        <taxon>Arachnida</taxon>
        <taxon>Acari</taxon>
        <taxon>Parasitiformes</taxon>
        <taxon>Ixodida</taxon>
        <taxon>Ixodoidea</taxon>
        <taxon>Ixodidae</taxon>
        <taxon>Rhipicephalinae</taxon>
        <taxon>Rhipicephalus</taxon>
        <taxon>Boophilus</taxon>
    </lineage>
</organism>
<dbReference type="GO" id="GO:0004519">
    <property type="term" value="F:endonuclease activity"/>
    <property type="evidence" value="ECO:0007669"/>
    <property type="project" value="UniProtKB-KW"/>
</dbReference>
<sequence length="415" mass="47588">MPIITDDVLITREGVLQMLLKVNPKKSSGPDGIGNSFLRRYAEQITDFLTALFNVSFKYGQIPADWRKARVVPIFKKGNRYSLTNYRPVSITSSCCKMLEHVVANYINTFLSENNILSPNQHGFRKNMSTVTQLVSTVHEFARVLDISGQTDVFFLDFSKAFDKVPHGKLLFKLENIGLPSGIVKWIHMYLNNRTQFVEVRGCFSSSLNVSSGVPQGSVLGPLLFLIFINDLVDVVHKDISVRLFADDCVVFKEICCVNDHILLQQSLTSIDEWCQNWGMELNSDKTVLLRITRKRTPSLYTYFLRNNPLKDVEKYKYLGVTLTKSLTWSDHITSICTAALRKLWFLKRKLKSSTKETRLLAYNTCIRSKLEYASVVWDPQCKKDIALIEKFNGRLSDLYLVNIKDMIRQHNLCN</sequence>
<name>A0A6G5AA66_RHIMP</name>
<feature type="domain" description="Reverse transcriptase" evidence="1">
    <location>
        <begin position="55"/>
        <end position="323"/>
    </location>
</feature>
<dbReference type="PANTHER" id="PTHR33332">
    <property type="entry name" value="REVERSE TRANSCRIPTASE DOMAIN-CONTAINING PROTEIN"/>
    <property type="match status" value="1"/>
</dbReference>
<keyword evidence="2" id="KW-0378">Hydrolase</keyword>
<evidence type="ECO:0000259" key="1">
    <source>
        <dbReference type="PROSITE" id="PS50878"/>
    </source>
</evidence>
<keyword evidence="2" id="KW-0548">Nucleotidyltransferase</keyword>
<keyword evidence="2" id="KW-0808">Transferase</keyword>
<evidence type="ECO:0000313" key="2">
    <source>
        <dbReference type="EMBL" id="NIE47892.1"/>
    </source>
</evidence>
<dbReference type="OrthoDB" id="6434707at2759"/>
<dbReference type="VEuPathDB" id="VectorBase:LOC119161786"/>
<dbReference type="GO" id="GO:0003964">
    <property type="term" value="F:RNA-directed DNA polymerase activity"/>
    <property type="evidence" value="ECO:0007669"/>
    <property type="project" value="UniProtKB-KW"/>
</dbReference>
<protein>
    <submittedName>
        <fullName evidence="2">Putative endonuclease/reverse transcriptase</fullName>
    </submittedName>
</protein>
<keyword evidence="2" id="KW-0255">Endonuclease</keyword>
<dbReference type="SUPFAM" id="SSF56672">
    <property type="entry name" value="DNA/RNA polymerases"/>
    <property type="match status" value="1"/>
</dbReference>
<dbReference type="InterPro" id="IPR043502">
    <property type="entry name" value="DNA/RNA_pol_sf"/>
</dbReference>
<dbReference type="CDD" id="cd01650">
    <property type="entry name" value="RT_nLTR_like"/>
    <property type="match status" value="1"/>
</dbReference>
<keyword evidence="2" id="KW-0695">RNA-directed DNA polymerase</keyword>
<keyword evidence="2" id="KW-0540">Nuclease</keyword>
<dbReference type="InterPro" id="IPR000477">
    <property type="entry name" value="RT_dom"/>
</dbReference>
<dbReference type="Pfam" id="PF00078">
    <property type="entry name" value="RVT_1"/>
    <property type="match status" value="1"/>
</dbReference>
<dbReference type="EMBL" id="GIKN01005619">
    <property type="protein sequence ID" value="NIE47892.1"/>
    <property type="molecule type" value="Transcribed_RNA"/>
</dbReference>
<proteinExistence type="predicted"/>
<dbReference type="PROSITE" id="PS50878">
    <property type="entry name" value="RT_POL"/>
    <property type="match status" value="1"/>
</dbReference>
<accession>A0A6G5AA66</accession>
<dbReference type="AlphaFoldDB" id="A0A6G5AA66"/>